<comment type="caution">
    <text evidence="1">The sequence shown here is derived from an EMBL/GenBank/DDBJ whole genome shotgun (WGS) entry which is preliminary data.</text>
</comment>
<evidence type="ECO:0000313" key="2">
    <source>
        <dbReference type="Proteomes" id="UP000265520"/>
    </source>
</evidence>
<sequence>MSVRHQAFPSIPDISFNAEEGRDVMSHDDDPLVIQVQILNCDVKSVLIDSGSSADILYWETFKAMQLSDEQLKPYSGTLIG</sequence>
<dbReference type="EMBL" id="LXQA010364645">
    <property type="protein sequence ID" value="MCI46922.1"/>
    <property type="molecule type" value="Genomic_DNA"/>
</dbReference>
<protein>
    <recommendedName>
        <fullName evidence="3">Gag-pol polyprotein</fullName>
    </recommendedName>
</protein>
<accession>A0A392SEP7</accession>
<name>A0A392SEP7_9FABA</name>
<dbReference type="PANTHER" id="PTHR33240">
    <property type="entry name" value="OS08G0508500 PROTEIN"/>
    <property type="match status" value="1"/>
</dbReference>
<evidence type="ECO:0008006" key="3">
    <source>
        <dbReference type="Google" id="ProtNLM"/>
    </source>
</evidence>
<keyword evidence="2" id="KW-1185">Reference proteome</keyword>
<organism evidence="1 2">
    <name type="scientific">Trifolium medium</name>
    <dbReference type="NCBI Taxonomy" id="97028"/>
    <lineage>
        <taxon>Eukaryota</taxon>
        <taxon>Viridiplantae</taxon>
        <taxon>Streptophyta</taxon>
        <taxon>Embryophyta</taxon>
        <taxon>Tracheophyta</taxon>
        <taxon>Spermatophyta</taxon>
        <taxon>Magnoliopsida</taxon>
        <taxon>eudicotyledons</taxon>
        <taxon>Gunneridae</taxon>
        <taxon>Pentapetalae</taxon>
        <taxon>rosids</taxon>
        <taxon>fabids</taxon>
        <taxon>Fabales</taxon>
        <taxon>Fabaceae</taxon>
        <taxon>Papilionoideae</taxon>
        <taxon>50 kb inversion clade</taxon>
        <taxon>NPAAA clade</taxon>
        <taxon>Hologalegina</taxon>
        <taxon>IRL clade</taxon>
        <taxon>Trifolieae</taxon>
        <taxon>Trifolium</taxon>
    </lineage>
</organism>
<evidence type="ECO:0000313" key="1">
    <source>
        <dbReference type="EMBL" id="MCI46922.1"/>
    </source>
</evidence>
<proteinExistence type="predicted"/>
<reference evidence="1 2" key="1">
    <citation type="journal article" date="2018" name="Front. Plant Sci.">
        <title>Red Clover (Trifolium pratense) and Zigzag Clover (T. medium) - A Picture of Genomic Similarities and Differences.</title>
        <authorList>
            <person name="Dluhosova J."/>
            <person name="Istvanek J."/>
            <person name="Nedelnik J."/>
            <person name="Repkova J."/>
        </authorList>
    </citation>
    <scope>NUCLEOTIDE SEQUENCE [LARGE SCALE GENOMIC DNA]</scope>
    <source>
        <strain evidence="2">cv. 10/8</strain>
        <tissue evidence="1">Leaf</tissue>
    </source>
</reference>
<feature type="non-terminal residue" evidence="1">
    <location>
        <position position="81"/>
    </location>
</feature>
<dbReference type="Proteomes" id="UP000265520">
    <property type="component" value="Unassembled WGS sequence"/>
</dbReference>
<dbReference type="AlphaFoldDB" id="A0A392SEP7"/>
<dbReference type="PANTHER" id="PTHR33240:SF8">
    <property type="entry name" value="OS03G0439900 PROTEIN"/>
    <property type="match status" value="1"/>
</dbReference>